<dbReference type="Proteomes" id="UP001151760">
    <property type="component" value="Unassembled WGS sequence"/>
</dbReference>
<reference evidence="1" key="1">
    <citation type="journal article" date="2022" name="Int. J. Mol. Sci.">
        <title>Draft Genome of Tanacetum Coccineum: Genomic Comparison of Closely Related Tanacetum-Family Plants.</title>
        <authorList>
            <person name="Yamashiro T."/>
            <person name="Shiraishi A."/>
            <person name="Nakayama K."/>
            <person name="Satake H."/>
        </authorList>
    </citation>
    <scope>NUCLEOTIDE SEQUENCE</scope>
</reference>
<protein>
    <submittedName>
        <fullName evidence="1">Uncharacterized protein</fullName>
    </submittedName>
</protein>
<comment type="caution">
    <text evidence="1">The sequence shown here is derived from an EMBL/GenBank/DDBJ whole genome shotgun (WGS) entry which is preliminary data.</text>
</comment>
<evidence type="ECO:0000313" key="2">
    <source>
        <dbReference type="Proteomes" id="UP001151760"/>
    </source>
</evidence>
<keyword evidence="2" id="KW-1185">Reference proteome</keyword>
<reference evidence="1" key="2">
    <citation type="submission" date="2022-01" db="EMBL/GenBank/DDBJ databases">
        <authorList>
            <person name="Yamashiro T."/>
            <person name="Shiraishi A."/>
            <person name="Satake H."/>
            <person name="Nakayama K."/>
        </authorList>
    </citation>
    <scope>NUCLEOTIDE SEQUENCE</scope>
</reference>
<gene>
    <name evidence="1" type="ORF">Tco_0843550</name>
</gene>
<sequence length="244" mass="27821">MNPEVKMITPWLRKVQLKEPESRMNIVNVLGEFSLFDYVYSEGWKIRRGSGVTERIMMIIGVNALKRVKKNKLWDFPSFRSATKNEQVNRFLVSESVISEARTLQVVTLESRFGKPDKPTASISLDFPNQISHEQSDHMEREVSNDEIKKSVWECGDQTKPREPGWNTFGGFILDEVLGNFGLGKMEKMDSMFSSFFEKGLSLINGSPTDEFSLGRVDVGVWVNLFALCSYADDAVFIGEVERK</sequence>
<evidence type="ECO:0000313" key="1">
    <source>
        <dbReference type="EMBL" id="GJT09088.1"/>
    </source>
</evidence>
<organism evidence="1 2">
    <name type="scientific">Tanacetum coccineum</name>
    <dbReference type="NCBI Taxonomy" id="301880"/>
    <lineage>
        <taxon>Eukaryota</taxon>
        <taxon>Viridiplantae</taxon>
        <taxon>Streptophyta</taxon>
        <taxon>Embryophyta</taxon>
        <taxon>Tracheophyta</taxon>
        <taxon>Spermatophyta</taxon>
        <taxon>Magnoliopsida</taxon>
        <taxon>eudicotyledons</taxon>
        <taxon>Gunneridae</taxon>
        <taxon>Pentapetalae</taxon>
        <taxon>asterids</taxon>
        <taxon>campanulids</taxon>
        <taxon>Asterales</taxon>
        <taxon>Asteraceae</taxon>
        <taxon>Asteroideae</taxon>
        <taxon>Anthemideae</taxon>
        <taxon>Anthemidinae</taxon>
        <taxon>Tanacetum</taxon>
    </lineage>
</organism>
<accession>A0ABQ5B5N5</accession>
<dbReference type="EMBL" id="BQNB010012881">
    <property type="protein sequence ID" value="GJT09088.1"/>
    <property type="molecule type" value="Genomic_DNA"/>
</dbReference>
<proteinExistence type="predicted"/>
<name>A0ABQ5B5N5_9ASTR</name>